<dbReference type="Proteomes" id="UP000749320">
    <property type="component" value="Unassembled WGS sequence"/>
</dbReference>
<evidence type="ECO:0000313" key="1">
    <source>
        <dbReference type="EMBL" id="HJF40857.1"/>
    </source>
</evidence>
<evidence type="ECO:0000313" key="2">
    <source>
        <dbReference type="Proteomes" id="UP000749320"/>
    </source>
</evidence>
<proteinExistence type="predicted"/>
<sequence length="173" mass="19666">MFEGDIKMTGTHASYIKFLASKSNQLNKDALTAGVFKRYIDVYIAGAIIGMVKKLKSNANTENDDSANILADAVIREQTKLKMLYRIAMLIDNIVLSEDERIDLAFRYDTDDEKVKQGLDIFNAYARGGIEWLYQEITSNNASTNEDYLERLTVMVKEFSEDYLENSSNNIYG</sequence>
<dbReference type="AlphaFoldDB" id="A0A921KLA4"/>
<reference evidence="1" key="1">
    <citation type="journal article" date="2021" name="PeerJ">
        <title>Extensive microbial diversity within the chicken gut microbiome revealed by metagenomics and culture.</title>
        <authorList>
            <person name="Gilroy R."/>
            <person name="Ravi A."/>
            <person name="Getino M."/>
            <person name="Pursley I."/>
            <person name="Horton D.L."/>
            <person name="Alikhan N.F."/>
            <person name="Baker D."/>
            <person name="Gharbi K."/>
            <person name="Hall N."/>
            <person name="Watson M."/>
            <person name="Adriaenssens E.M."/>
            <person name="Foster-Nyarko E."/>
            <person name="Jarju S."/>
            <person name="Secka A."/>
            <person name="Antonio M."/>
            <person name="Oren A."/>
            <person name="Chaudhuri R.R."/>
            <person name="La Ragione R."/>
            <person name="Hildebrand F."/>
            <person name="Pallen M.J."/>
        </authorList>
    </citation>
    <scope>NUCLEOTIDE SEQUENCE</scope>
    <source>
        <strain evidence="1">CHK193-16274</strain>
    </source>
</reference>
<accession>A0A921KLA4</accession>
<comment type="caution">
    <text evidence="1">The sequence shown here is derived from an EMBL/GenBank/DDBJ whole genome shotgun (WGS) entry which is preliminary data.</text>
</comment>
<dbReference type="EMBL" id="DYWV01000271">
    <property type="protein sequence ID" value="HJF40857.1"/>
    <property type="molecule type" value="Genomic_DNA"/>
</dbReference>
<reference evidence="1" key="2">
    <citation type="submission" date="2021-09" db="EMBL/GenBank/DDBJ databases">
        <authorList>
            <person name="Gilroy R."/>
        </authorList>
    </citation>
    <scope>NUCLEOTIDE SEQUENCE</scope>
    <source>
        <strain evidence="1">CHK193-16274</strain>
    </source>
</reference>
<protein>
    <submittedName>
        <fullName evidence="1">Uncharacterized protein</fullName>
    </submittedName>
</protein>
<organism evidence="1 2">
    <name type="scientific">Thomasclavelia spiroformis</name>
    <dbReference type="NCBI Taxonomy" id="29348"/>
    <lineage>
        <taxon>Bacteria</taxon>
        <taxon>Bacillati</taxon>
        <taxon>Bacillota</taxon>
        <taxon>Erysipelotrichia</taxon>
        <taxon>Erysipelotrichales</taxon>
        <taxon>Coprobacillaceae</taxon>
        <taxon>Thomasclavelia</taxon>
    </lineage>
</organism>
<gene>
    <name evidence="1" type="ORF">K8V91_08025</name>
</gene>
<name>A0A921KLA4_9FIRM</name>